<protein>
    <submittedName>
        <fullName evidence="1">Uncharacterized protein</fullName>
    </submittedName>
</protein>
<comment type="caution">
    <text evidence="1">The sequence shown here is derived from an EMBL/GenBank/DDBJ whole genome shotgun (WGS) entry which is preliminary data.</text>
</comment>
<reference evidence="1" key="1">
    <citation type="journal article" date="2014" name="Front. Microbiol.">
        <title>High frequency of phylogenetically diverse reductive dehalogenase-homologous genes in deep subseafloor sedimentary metagenomes.</title>
        <authorList>
            <person name="Kawai M."/>
            <person name="Futagami T."/>
            <person name="Toyoda A."/>
            <person name="Takaki Y."/>
            <person name="Nishi S."/>
            <person name="Hori S."/>
            <person name="Arai W."/>
            <person name="Tsubouchi T."/>
            <person name="Morono Y."/>
            <person name="Uchiyama I."/>
            <person name="Ito T."/>
            <person name="Fujiyama A."/>
            <person name="Inagaki F."/>
            <person name="Takami H."/>
        </authorList>
    </citation>
    <scope>NUCLEOTIDE SEQUENCE</scope>
    <source>
        <strain evidence="1">Expedition CK06-06</strain>
    </source>
</reference>
<name>X1EGK2_9ZZZZ</name>
<proteinExistence type="predicted"/>
<sequence>MAVVKINGTKFGEITINGKPHDSDMTVYWNGKMSYRTKEHTIELGEFIELLKAGTEIVIIGTGQVGVVKIMPEVVQWAEDKKVAIYTEKTPKAAEIFNA</sequence>
<organism evidence="1">
    <name type="scientific">marine sediment metagenome</name>
    <dbReference type="NCBI Taxonomy" id="412755"/>
    <lineage>
        <taxon>unclassified sequences</taxon>
        <taxon>metagenomes</taxon>
        <taxon>ecological metagenomes</taxon>
    </lineage>
</organism>
<feature type="non-terminal residue" evidence="1">
    <location>
        <position position="99"/>
    </location>
</feature>
<evidence type="ECO:0000313" key="1">
    <source>
        <dbReference type="EMBL" id="GAH07788.1"/>
    </source>
</evidence>
<gene>
    <name evidence="1" type="ORF">S01H4_62665</name>
</gene>
<dbReference type="InterPro" id="IPR036748">
    <property type="entry name" value="MTH938-like_sf"/>
</dbReference>
<dbReference type="SUPFAM" id="SSF64076">
    <property type="entry name" value="MTH938-like"/>
    <property type="match status" value="1"/>
</dbReference>
<dbReference type="AlphaFoldDB" id="X1EGK2"/>
<accession>X1EGK2</accession>
<dbReference type="Gene3D" id="3.40.1230.10">
    <property type="entry name" value="MTH938-like"/>
    <property type="match status" value="1"/>
</dbReference>
<dbReference type="Pfam" id="PF04430">
    <property type="entry name" value="DUF498"/>
    <property type="match status" value="1"/>
</dbReference>
<dbReference type="InterPro" id="IPR007523">
    <property type="entry name" value="NDUFAF3/AAMDC"/>
</dbReference>
<dbReference type="EMBL" id="BART01037461">
    <property type="protein sequence ID" value="GAH07788.1"/>
    <property type="molecule type" value="Genomic_DNA"/>
</dbReference>